<name>A0A5S3WTJ3_9GAMM</name>
<organism evidence="8 9">
    <name type="scientific">Pseudoalteromonas rubra</name>
    <dbReference type="NCBI Taxonomy" id="43658"/>
    <lineage>
        <taxon>Bacteria</taxon>
        <taxon>Pseudomonadati</taxon>
        <taxon>Pseudomonadota</taxon>
        <taxon>Gammaproteobacteria</taxon>
        <taxon>Alteromonadales</taxon>
        <taxon>Pseudoalteromonadaceae</taxon>
        <taxon>Pseudoalteromonas</taxon>
    </lineage>
</organism>
<evidence type="ECO:0000256" key="1">
    <source>
        <dbReference type="ARBA" id="ARBA00004651"/>
    </source>
</evidence>
<comment type="similarity">
    <text evidence="2">Belongs to the UPF0324 family.</text>
</comment>
<dbReference type="PANTHER" id="PTHR30106">
    <property type="entry name" value="INNER MEMBRANE PROTEIN YEIH-RELATED"/>
    <property type="match status" value="1"/>
</dbReference>
<evidence type="ECO:0000256" key="7">
    <source>
        <dbReference type="SAM" id="Phobius"/>
    </source>
</evidence>
<dbReference type="GO" id="GO:0005886">
    <property type="term" value="C:plasma membrane"/>
    <property type="evidence" value="ECO:0007669"/>
    <property type="project" value="UniProtKB-SubCell"/>
</dbReference>
<sequence length="313" mass="33323">MILERSGLHRALFLFAFLFALSPFASASLALFIGLGFALLLGNPCPDLSNSGSKWLLKLAVIGLGFNVNIEEVLSVGRSSVVLTIISITATIGLGEILSQVFRLNRNTGTLISFGTAICGGSAIAAMAPVIKAKQEEIAISLSVIFALNALGLLIFPWLGHYFSLSESQFALWSALAIHDTSSVVAAAAVYGPVALTMATTIKLTRAMWIVPYAAIAGVFWRSSEKASIPLFIVGFIAAAMINTWLPDYQPVWSVLYSGAKSVLVASLFLIGSGVSMTMLRQSGWRPFAMASVLWFIVSGVMLLLILDGLISL</sequence>
<keyword evidence="5 7" id="KW-1133">Transmembrane helix</keyword>
<evidence type="ECO:0000256" key="4">
    <source>
        <dbReference type="ARBA" id="ARBA00022692"/>
    </source>
</evidence>
<reference evidence="9" key="2">
    <citation type="submission" date="2019-06" db="EMBL/GenBank/DDBJ databases">
        <title>Co-occurence of chitin degradation, pigmentation and bioactivity in marine Pseudoalteromonas.</title>
        <authorList>
            <person name="Sonnenschein E.C."/>
            <person name="Bech P.K."/>
        </authorList>
    </citation>
    <scope>NUCLEOTIDE SEQUENCE [LARGE SCALE GENOMIC DNA]</scope>
    <source>
        <strain evidence="9">S2676</strain>
    </source>
</reference>
<proteinExistence type="inferred from homology"/>
<feature type="transmembrane region" description="Helical" evidence="7">
    <location>
        <begin position="111"/>
        <end position="131"/>
    </location>
</feature>
<feature type="transmembrane region" description="Helical" evidence="7">
    <location>
        <begin position="138"/>
        <end position="159"/>
    </location>
</feature>
<protein>
    <submittedName>
        <fullName evidence="8">Putative sulfate exporter family transporter</fullName>
    </submittedName>
</protein>
<evidence type="ECO:0000256" key="3">
    <source>
        <dbReference type="ARBA" id="ARBA00022475"/>
    </source>
</evidence>
<feature type="transmembrane region" description="Helical" evidence="7">
    <location>
        <begin position="204"/>
        <end position="221"/>
    </location>
</feature>
<feature type="transmembrane region" description="Helical" evidence="7">
    <location>
        <begin position="81"/>
        <end position="99"/>
    </location>
</feature>
<gene>
    <name evidence="8" type="ORF">CWB99_03090</name>
</gene>
<keyword evidence="6 7" id="KW-0472">Membrane</keyword>
<dbReference type="Proteomes" id="UP000310249">
    <property type="component" value="Unassembled WGS sequence"/>
</dbReference>
<evidence type="ECO:0000313" key="8">
    <source>
        <dbReference type="EMBL" id="TMP31961.1"/>
    </source>
</evidence>
<dbReference type="PANTHER" id="PTHR30106:SF1">
    <property type="entry name" value="UPF0324 MEMBRANE PROTEIN FN0533"/>
    <property type="match status" value="1"/>
</dbReference>
<accession>A0A5S3WTJ3</accession>
<feature type="transmembrane region" description="Helical" evidence="7">
    <location>
        <begin position="227"/>
        <end position="246"/>
    </location>
</feature>
<feature type="transmembrane region" description="Helical" evidence="7">
    <location>
        <begin position="171"/>
        <end position="192"/>
    </location>
</feature>
<keyword evidence="3" id="KW-1003">Cell membrane</keyword>
<evidence type="ECO:0000256" key="2">
    <source>
        <dbReference type="ARBA" id="ARBA00007977"/>
    </source>
</evidence>
<dbReference type="EMBL" id="PNCI01000007">
    <property type="protein sequence ID" value="TMP31961.1"/>
    <property type="molecule type" value="Genomic_DNA"/>
</dbReference>
<dbReference type="InterPro" id="IPR018383">
    <property type="entry name" value="UPF0324_pro"/>
</dbReference>
<dbReference type="AlphaFoldDB" id="A0A5S3WTJ3"/>
<feature type="transmembrane region" description="Helical" evidence="7">
    <location>
        <begin position="55"/>
        <end position="74"/>
    </location>
</feature>
<comment type="subcellular location">
    <subcellularLocation>
        <location evidence="1">Cell membrane</location>
        <topology evidence="1">Multi-pass membrane protein</topology>
    </subcellularLocation>
</comment>
<reference evidence="8 9" key="1">
    <citation type="submission" date="2018-01" db="EMBL/GenBank/DDBJ databases">
        <authorList>
            <person name="Paulsen S."/>
            <person name="Gram L.K."/>
        </authorList>
    </citation>
    <scope>NUCLEOTIDE SEQUENCE [LARGE SCALE GENOMIC DNA]</scope>
    <source>
        <strain evidence="8 9">S2676</strain>
    </source>
</reference>
<dbReference type="RefSeq" id="WP_138552510.1">
    <property type="nucleotide sequence ID" value="NZ_PNCH01000038.1"/>
</dbReference>
<evidence type="ECO:0000256" key="6">
    <source>
        <dbReference type="ARBA" id="ARBA00023136"/>
    </source>
</evidence>
<keyword evidence="4 7" id="KW-0812">Transmembrane</keyword>
<dbReference type="OrthoDB" id="5393513at2"/>
<comment type="caution">
    <text evidence="8">The sequence shown here is derived from an EMBL/GenBank/DDBJ whole genome shotgun (WGS) entry which is preliminary data.</text>
</comment>
<evidence type="ECO:0000313" key="9">
    <source>
        <dbReference type="Proteomes" id="UP000310249"/>
    </source>
</evidence>
<evidence type="ECO:0000256" key="5">
    <source>
        <dbReference type="ARBA" id="ARBA00022989"/>
    </source>
</evidence>
<feature type="transmembrane region" description="Helical" evidence="7">
    <location>
        <begin position="12"/>
        <end position="35"/>
    </location>
</feature>
<dbReference type="Pfam" id="PF03601">
    <property type="entry name" value="Cons_hypoth698"/>
    <property type="match status" value="1"/>
</dbReference>
<feature type="transmembrane region" description="Helical" evidence="7">
    <location>
        <begin position="292"/>
        <end position="311"/>
    </location>
</feature>
<feature type="transmembrane region" description="Helical" evidence="7">
    <location>
        <begin position="258"/>
        <end position="280"/>
    </location>
</feature>